<dbReference type="InterPro" id="IPR010259">
    <property type="entry name" value="S8pro/Inhibitor_I9"/>
</dbReference>
<accession>A0AAV5HYZ5</accession>
<dbReference type="Proteomes" id="UP001054252">
    <property type="component" value="Unassembled WGS sequence"/>
</dbReference>
<dbReference type="AlphaFoldDB" id="A0AAV5HYZ5"/>
<feature type="domain" description="Inhibitor I9" evidence="1">
    <location>
        <begin position="13"/>
        <end position="48"/>
    </location>
</feature>
<keyword evidence="4" id="KW-1185">Reference proteome</keyword>
<dbReference type="Gene3D" id="2.60.40.2310">
    <property type="match status" value="1"/>
</dbReference>
<name>A0AAV5HYZ5_9ROSI</name>
<dbReference type="Pfam" id="PF17766">
    <property type="entry name" value="fn3_6"/>
    <property type="match status" value="1"/>
</dbReference>
<dbReference type="Gene3D" id="3.30.70.80">
    <property type="entry name" value="Peptidase S8 propeptide/proteinase inhibitor I9"/>
    <property type="match status" value="1"/>
</dbReference>
<proteinExistence type="predicted"/>
<evidence type="ECO:0000313" key="3">
    <source>
        <dbReference type="EMBL" id="GKU92025.1"/>
    </source>
</evidence>
<gene>
    <name evidence="3" type="ORF">SLEP1_g5809</name>
</gene>
<dbReference type="Pfam" id="PF05922">
    <property type="entry name" value="Inhibitor_I9"/>
    <property type="match status" value="1"/>
</dbReference>
<protein>
    <recommendedName>
        <fullName evidence="5">Subtilisin-like protease fibronectin type-III domain-containing protein</fullName>
    </recommendedName>
</protein>
<evidence type="ECO:0008006" key="5">
    <source>
        <dbReference type="Google" id="ProtNLM"/>
    </source>
</evidence>
<evidence type="ECO:0000259" key="2">
    <source>
        <dbReference type="Pfam" id="PF17766"/>
    </source>
</evidence>
<organism evidence="3 4">
    <name type="scientific">Rubroshorea leprosula</name>
    <dbReference type="NCBI Taxonomy" id="152421"/>
    <lineage>
        <taxon>Eukaryota</taxon>
        <taxon>Viridiplantae</taxon>
        <taxon>Streptophyta</taxon>
        <taxon>Embryophyta</taxon>
        <taxon>Tracheophyta</taxon>
        <taxon>Spermatophyta</taxon>
        <taxon>Magnoliopsida</taxon>
        <taxon>eudicotyledons</taxon>
        <taxon>Gunneridae</taxon>
        <taxon>Pentapetalae</taxon>
        <taxon>rosids</taxon>
        <taxon>malvids</taxon>
        <taxon>Malvales</taxon>
        <taxon>Dipterocarpaceae</taxon>
        <taxon>Rubroshorea</taxon>
    </lineage>
</organism>
<comment type="caution">
    <text evidence="3">The sequence shown here is derived from an EMBL/GenBank/DDBJ whole genome shotgun (WGS) entry which is preliminary data.</text>
</comment>
<feature type="domain" description="Subtilisin-like protease fibronectin type-III" evidence="2">
    <location>
        <begin position="101"/>
        <end position="156"/>
    </location>
</feature>
<evidence type="ECO:0000259" key="1">
    <source>
        <dbReference type="Pfam" id="PF05922"/>
    </source>
</evidence>
<dbReference type="InterPro" id="IPR037045">
    <property type="entry name" value="S8pro/Inhibitor_I9_sf"/>
</dbReference>
<reference evidence="3 4" key="1">
    <citation type="journal article" date="2021" name="Commun. Biol.">
        <title>The genome of Shorea leprosula (Dipterocarpaceae) highlights the ecological relevance of drought in aseasonal tropical rainforests.</title>
        <authorList>
            <person name="Ng K.K.S."/>
            <person name="Kobayashi M.J."/>
            <person name="Fawcett J.A."/>
            <person name="Hatakeyama M."/>
            <person name="Paape T."/>
            <person name="Ng C.H."/>
            <person name="Ang C.C."/>
            <person name="Tnah L.H."/>
            <person name="Lee C.T."/>
            <person name="Nishiyama T."/>
            <person name="Sese J."/>
            <person name="O'Brien M.J."/>
            <person name="Copetti D."/>
            <person name="Mohd Noor M.I."/>
            <person name="Ong R.C."/>
            <person name="Putra M."/>
            <person name="Sireger I.Z."/>
            <person name="Indrioko S."/>
            <person name="Kosugi Y."/>
            <person name="Izuno A."/>
            <person name="Isagi Y."/>
            <person name="Lee S.L."/>
            <person name="Shimizu K.K."/>
        </authorList>
    </citation>
    <scope>NUCLEOTIDE SEQUENCE [LARGE SCALE GENOMIC DNA]</scope>
    <source>
        <strain evidence="3">214</strain>
    </source>
</reference>
<sequence length="166" mass="18173">MGESSLHSEFTPAASDCLRYSYQRSFNGFVANSTEDEADILAETEDVVTSIMYFSAFPMNPKDIDDNEFSYGGGYINPAKAISWTVNVTKCSKATSGTVWDLNYPSFTVSTTQLGESVTRVFHRTVRNVGSAVLTYKAVVTALEGLEIDVKPSVLSSLLGKRNPSW</sequence>
<evidence type="ECO:0000313" key="4">
    <source>
        <dbReference type="Proteomes" id="UP001054252"/>
    </source>
</evidence>
<dbReference type="EMBL" id="BPVZ01000005">
    <property type="protein sequence ID" value="GKU92025.1"/>
    <property type="molecule type" value="Genomic_DNA"/>
</dbReference>
<dbReference type="InterPro" id="IPR041469">
    <property type="entry name" value="Subtilisin-like_FN3"/>
</dbReference>